<organism evidence="2 3">
    <name type="scientific">Blastomonas fulva</name>
    <dbReference type="NCBI Taxonomy" id="1550728"/>
    <lineage>
        <taxon>Bacteria</taxon>
        <taxon>Pseudomonadati</taxon>
        <taxon>Pseudomonadota</taxon>
        <taxon>Alphaproteobacteria</taxon>
        <taxon>Sphingomonadales</taxon>
        <taxon>Sphingomonadaceae</taxon>
        <taxon>Blastomonas</taxon>
    </lineage>
</organism>
<evidence type="ECO:0000256" key="1">
    <source>
        <dbReference type="SAM" id="Phobius"/>
    </source>
</evidence>
<dbReference type="Pfam" id="PF19613">
    <property type="entry name" value="DUF6118"/>
    <property type="match status" value="1"/>
</dbReference>
<dbReference type="InterPro" id="IPR046121">
    <property type="entry name" value="DUF6118"/>
</dbReference>
<keyword evidence="1" id="KW-0812">Transmembrane</keyword>
<proteinExistence type="predicted"/>
<name>A0ABM6MAR0_9SPHN</name>
<evidence type="ECO:0000313" key="3">
    <source>
        <dbReference type="Proteomes" id="UP000258016"/>
    </source>
</evidence>
<keyword evidence="1" id="KW-0472">Membrane</keyword>
<reference evidence="2 3" key="1">
    <citation type="submission" date="2017-03" db="EMBL/GenBank/DDBJ databases">
        <title>Complete genome sequence of Blastomonas fulva degrading microcsystin LR.</title>
        <authorList>
            <person name="Lee H.-g."/>
            <person name="Jin L."/>
            <person name="oh H.-M."/>
        </authorList>
    </citation>
    <scope>NUCLEOTIDE SEQUENCE [LARGE SCALE GENOMIC DNA]</scope>
    <source>
        <strain evidence="2 3">T2</strain>
    </source>
</reference>
<dbReference type="GeneID" id="303487536"/>
<accession>A0ABM6MAR0</accession>
<feature type="transmembrane region" description="Helical" evidence="1">
    <location>
        <begin position="131"/>
        <end position="158"/>
    </location>
</feature>
<protein>
    <submittedName>
        <fullName evidence="2">Uncharacterized protein</fullName>
    </submittedName>
</protein>
<dbReference type="RefSeq" id="WP_117353229.1">
    <property type="nucleotide sequence ID" value="NZ_CP020083.1"/>
</dbReference>
<keyword evidence="1" id="KW-1133">Transmembrane helix</keyword>
<dbReference type="Proteomes" id="UP000258016">
    <property type="component" value="Chromosome"/>
</dbReference>
<dbReference type="EMBL" id="CP020083">
    <property type="protein sequence ID" value="ASR53159.1"/>
    <property type="molecule type" value="Genomic_DNA"/>
</dbReference>
<sequence length="236" mass="25585">MDDADIDPDPDEIPIEQALDAVARRLAGVTAAVDGFAERQQDLLGRDYSEDLALIHQSCEDLRVAIDALAHKPALVLTPELIGRQIEAGAQQVRKDADLALAAAQSNLQNAISALAKMIGSLRTVRQQNQWLAVAAGVAIVLGTMGGAIILPAIDWVVPERWLWPEKRAMSALRRNGWEAGERLLLITDPERWNAIQVAARLSEANSGAIRRCASRAADRNLRSVGCTVEVGARDY</sequence>
<keyword evidence="3" id="KW-1185">Reference proteome</keyword>
<gene>
    <name evidence="2" type="ORF">B5J99_18230</name>
</gene>
<evidence type="ECO:0000313" key="2">
    <source>
        <dbReference type="EMBL" id="ASR53159.1"/>
    </source>
</evidence>